<name>A0ABS8YF92_9BACL</name>
<evidence type="ECO:0000313" key="1">
    <source>
        <dbReference type="EMBL" id="MCE5170673.1"/>
    </source>
</evidence>
<gene>
    <name evidence="1" type="ORF">LQV63_15265</name>
</gene>
<sequence length="244" mass="27016">MSGENNNQATINKKTGEIDRVTLFLKTDEVDETLRKAALKAVQELDPSQTASFDEAQRSYYEDGETLTALRNKSVSVILMDDKVDVIRLSYSYDKVPPTVKKGAEKLLQLLNASKSFKITEGNLTFAKNKSSWGFRALSKDDKNIQIGIDGETGAITSYFVSSASVGSLLGINDNKYRKFKNDKVLASAKPQVKKVFGIDLTGYSVTRGNGETANLFTFTKSGEPSVRGFINEKGEFYQFDIKE</sequence>
<protein>
    <submittedName>
        <fullName evidence="1">Uncharacterized protein</fullName>
    </submittedName>
</protein>
<organism evidence="1 2">
    <name type="scientific">Paenibacillus profundus</name>
    <dbReference type="NCBI Taxonomy" id="1173085"/>
    <lineage>
        <taxon>Bacteria</taxon>
        <taxon>Bacillati</taxon>
        <taxon>Bacillota</taxon>
        <taxon>Bacilli</taxon>
        <taxon>Bacillales</taxon>
        <taxon>Paenibacillaceae</taxon>
        <taxon>Paenibacillus</taxon>
    </lineage>
</organism>
<accession>A0ABS8YF92</accession>
<reference evidence="1 2" key="1">
    <citation type="submission" date="2021-11" db="EMBL/GenBank/DDBJ databases">
        <title>Draft genome sequence of Paenibacillus profundus YoMME, a new Gram-positive bacteria with exoelectrogenic properties.</title>
        <authorList>
            <person name="Hubenova Y."/>
            <person name="Hubenova E."/>
            <person name="Manasiev Y."/>
            <person name="Peykov S."/>
            <person name="Mitov M."/>
        </authorList>
    </citation>
    <scope>NUCLEOTIDE SEQUENCE [LARGE SCALE GENOMIC DNA]</scope>
    <source>
        <strain evidence="1 2">YoMME</strain>
    </source>
</reference>
<evidence type="ECO:0000313" key="2">
    <source>
        <dbReference type="Proteomes" id="UP001199916"/>
    </source>
</evidence>
<dbReference type="Proteomes" id="UP001199916">
    <property type="component" value="Unassembled WGS sequence"/>
</dbReference>
<keyword evidence="2" id="KW-1185">Reference proteome</keyword>
<proteinExistence type="predicted"/>
<dbReference type="EMBL" id="JAJNBZ010000011">
    <property type="protein sequence ID" value="MCE5170673.1"/>
    <property type="molecule type" value="Genomic_DNA"/>
</dbReference>
<comment type="caution">
    <text evidence="1">The sequence shown here is derived from an EMBL/GenBank/DDBJ whole genome shotgun (WGS) entry which is preliminary data.</text>
</comment>